<reference evidence="6 7" key="1">
    <citation type="journal article" date="2019" name="Sci. Data">
        <title>Hybrid genome assembly and annotation of Danionella translucida.</title>
        <authorList>
            <person name="Kadobianskyi M."/>
            <person name="Schulze L."/>
            <person name="Schuelke M."/>
            <person name="Judkewitz B."/>
        </authorList>
    </citation>
    <scope>NUCLEOTIDE SEQUENCE [LARGE SCALE GENOMIC DNA]</scope>
    <source>
        <strain evidence="6 7">Bolton</strain>
    </source>
</reference>
<dbReference type="Pfam" id="PF00334">
    <property type="entry name" value="NDK"/>
    <property type="match status" value="1"/>
</dbReference>
<dbReference type="OrthoDB" id="10263751at2759"/>
<dbReference type="GO" id="GO:0006228">
    <property type="term" value="P:UTP biosynthetic process"/>
    <property type="evidence" value="ECO:0007669"/>
    <property type="project" value="InterPro"/>
</dbReference>
<comment type="caution">
    <text evidence="6">The sequence shown here is derived from an EMBL/GenBank/DDBJ whole genome shotgun (WGS) entry which is preliminary data.</text>
</comment>
<feature type="domain" description="Nucleoside diphosphate kinase-like" evidence="5">
    <location>
        <begin position="119"/>
        <end position="272"/>
    </location>
</feature>
<feature type="compositionally biased region" description="Polar residues" evidence="4">
    <location>
        <begin position="427"/>
        <end position="436"/>
    </location>
</feature>
<evidence type="ECO:0000313" key="7">
    <source>
        <dbReference type="Proteomes" id="UP000316079"/>
    </source>
</evidence>
<dbReference type="PROSITE" id="PS51374">
    <property type="entry name" value="NDPK_LIKE"/>
    <property type="match status" value="3"/>
</dbReference>
<dbReference type="GO" id="GO:0004550">
    <property type="term" value="F:nucleoside diphosphate kinase activity"/>
    <property type="evidence" value="ECO:0007669"/>
    <property type="project" value="InterPro"/>
</dbReference>
<dbReference type="Proteomes" id="UP000316079">
    <property type="component" value="Unassembled WGS sequence"/>
</dbReference>
<comment type="caution">
    <text evidence="2">Lacks conserved residue(s) required for the propagation of feature annotation.</text>
</comment>
<keyword evidence="7" id="KW-1185">Reference proteome</keyword>
<evidence type="ECO:0000259" key="5">
    <source>
        <dbReference type="SMART" id="SM00562"/>
    </source>
</evidence>
<dbReference type="GO" id="GO:0006241">
    <property type="term" value="P:CTP biosynthetic process"/>
    <property type="evidence" value="ECO:0007669"/>
    <property type="project" value="InterPro"/>
</dbReference>
<feature type="binding site" evidence="2">
    <location>
        <position position="278"/>
    </location>
    <ligand>
        <name>ATP</name>
        <dbReference type="ChEBI" id="CHEBI:30616"/>
    </ligand>
</feature>
<evidence type="ECO:0000256" key="3">
    <source>
        <dbReference type="RuleBase" id="RU004011"/>
    </source>
</evidence>
<dbReference type="Gene3D" id="3.30.70.141">
    <property type="entry name" value="Nucleoside diphosphate kinase-like domain"/>
    <property type="match status" value="3"/>
</dbReference>
<dbReference type="GO" id="GO:0005524">
    <property type="term" value="F:ATP binding"/>
    <property type="evidence" value="ECO:0007669"/>
    <property type="project" value="UniProtKB-KW"/>
</dbReference>
<feature type="binding site" evidence="2">
    <location>
        <position position="381"/>
    </location>
    <ligand>
        <name>ATP</name>
        <dbReference type="ChEBI" id="CHEBI:30616"/>
    </ligand>
</feature>
<evidence type="ECO:0000256" key="4">
    <source>
        <dbReference type="SAM" id="MobiDB-lite"/>
    </source>
</evidence>
<sequence>MGERKKGERERREREQRKREKGERMEREKRKIEEQKKRWFEPDQYQHITSCVCVSCPSLPQRIHLLTSLFVHLRAQYGSQTLFNALHGSSDHDQASRELAFFFPSFRRPSPDSNPEPPVERTLALIRPDAARENRGMSASFTHTHTQSKEILSRINDAGFTVAMQREMMLTEEQVRLFYSSHQDQDYFPSLLENMTSGPVLALALVKNGAVELWRTILGPKDPVKAKNEQPDSCTGLRAQFTVENSCINQLHGSNSSEEAEKEISFFFPPEETLAVIKPDSEHKEEILQEIQARGFTISRLKDTVLSREMAEEFYKEHQGKPFFEQLVEYMCRGPCTMLVLTKENAVQDWRAAMGPTDPSEAREKAPESLRARFAKDLLENAVHGSSNLEHAQQKIHFIFGDIDSMSIHDDASPALETEESFAELRNLQSSRSPSLNEADETNPDHPESQEGSETLQDSGQLF</sequence>
<dbReference type="InterPro" id="IPR034907">
    <property type="entry name" value="NDK-like_dom"/>
</dbReference>
<gene>
    <name evidence="6" type="ORF">DNTS_028308</name>
</gene>
<proteinExistence type="inferred from homology"/>
<feature type="binding site" evidence="2">
    <location>
        <position position="323"/>
    </location>
    <ligand>
        <name>ATP</name>
        <dbReference type="ChEBI" id="CHEBI:30616"/>
    </ligand>
</feature>
<comment type="similarity">
    <text evidence="1 2 3">Belongs to the NDK family.</text>
</comment>
<dbReference type="PANTHER" id="PTHR46161">
    <property type="entry name" value="NUCLEOSIDE DIPHOSPHATE KINASE"/>
    <property type="match status" value="1"/>
</dbReference>
<feature type="active site" description="Pros-phosphohistidine intermediate" evidence="2">
    <location>
        <position position="87"/>
    </location>
</feature>
<feature type="region of interest" description="Disordered" evidence="4">
    <location>
        <begin position="1"/>
        <end position="32"/>
    </location>
</feature>
<dbReference type="SUPFAM" id="SSF54919">
    <property type="entry name" value="Nucleoside diphosphate kinase, NDK"/>
    <property type="match status" value="3"/>
</dbReference>
<dbReference type="STRING" id="623744.A0A553NL88"/>
<dbReference type="PANTHER" id="PTHR46161:SF1">
    <property type="entry name" value="NUCLEOSIDE DIPHOSPHATE KINASE HOMOLOG 5"/>
    <property type="match status" value="1"/>
</dbReference>
<evidence type="ECO:0000256" key="1">
    <source>
        <dbReference type="ARBA" id="ARBA00008142"/>
    </source>
</evidence>
<dbReference type="PRINTS" id="PR01243">
    <property type="entry name" value="NUCDPKINASE"/>
</dbReference>
<feature type="active site" description="Pros-phosphohistidine intermediate" evidence="2">
    <location>
        <position position="252"/>
    </location>
</feature>
<dbReference type="EMBL" id="SRMA01026860">
    <property type="protein sequence ID" value="TRY66198.1"/>
    <property type="molecule type" value="Genomic_DNA"/>
</dbReference>
<evidence type="ECO:0000256" key="2">
    <source>
        <dbReference type="PROSITE-ProRule" id="PRU00706"/>
    </source>
</evidence>
<feature type="domain" description="Nucleoside diphosphate kinase-like" evidence="5">
    <location>
        <begin position="273"/>
        <end position="407"/>
    </location>
</feature>
<dbReference type="InterPro" id="IPR001564">
    <property type="entry name" value="Nucleoside_diP_kinase"/>
</dbReference>
<feature type="binding site" evidence="2">
    <location>
        <position position="357"/>
    </location>
    <ligand>
        <name>ATP</name>
        <dbReference type="ChEBI" id="CHEBI:30616"/>
    </ligand>
</feature>
<name>A0A553NL88_9TELE</name>
<dbReference type="SMART" id="SM00562">
    <property type="entry name" value="NDK"/>
    <property type="match status" value="2"/>
</dbReference>
<feature type="binding site" evidence="2">
    <location>
        <position position="371"/>
    </location>
    <ligand>
        <name>ATP</name>
        <dbReference type="ChEBI" id="CHEBI:30616"/>
    </ligand>
</feature>
<protein>
    <recommendedName>
        <fullName evidence="5">Nucleoside diphosphate kinase-like domain-containing protein</fullName>
    </recommendedName>
</protein>
<feature type="region of interest" description="Disordered" evidence="4">
    <location>
        <begin position="416"/>
        <end position="463"/>
    </location>
</feature>
<organism evidence="6 7">
    <name type="scientific">Danionella cerebrum</name>
    <dbReference type="NCBI Taxonomy" id="2873325"/>
    <lineage>
        <taxon>Eukaryota</taxon>
        <taxon>Metazoa</taxon>
        <taxon>Chordata</taxon>
        <taxon>Craniata</taxon>
        <taxon>Vertebrata</taxon>
        <taxon>Euteleostomi</taxon>
        <taxon>Actinopterygii</taxon>
        <taxon>Neopterygii</taxon>
        <taxon>Teleostei</taxon>
        <taxon>Ostariophysi</taxon>
        <taxon>Cypriniformes</taxon>
        <taxon>Danionidae</taxon>
        <taxon>Danioninae</taxon>
        <taxon>Danionella</taxon>
    </lineage>
</organism>
<dbReference type="GO" id="GO:0006183">
    <property type="term" value="P:GTP biosynthetic process"/>
    <property type="evidence" value="ECO:0007669"/>
    <property type="project" value="InterPro"/>
</dbReference>
<dbReference type="CDD" id="cd04416">
    <property type="entry name" value="NDPk_TX"/>
    <property type="match status" value="2"/>
</dbReference>
<accession>A0A553NL88</accession>
<feature type="binding site" evidence="2">
    <location>
        <position position="351"/>
    </location>
    <ligand>
        <name>ATP</name>
        <dbReference type="ChEBI" id="CHEBI:30616"/>
    </ligand>
</feature>
<feature type="active site" description="Pros-phosphohistidine intermediate" evidence="2">
    <location>
        <position position="384"/>
    </location>
</feature>
<dbReference type="AlphaFoldDB" id="A0A553NL88"/>
<evidence type="ECO:0000313" key="6">
    <source>
        <dbReference type="EMBL" id="TRY66198.1"/>
    </source>
</evidence>
<feature type="compositionally biased region" description="Polar residues" evidence="4">
    <location>
        <begin position="450"/>
        <end position="463"/>
    </location>
</feature>
<dbReference type="InterPro" id="IPR036850">
    <property type="entry name" value="NDK-like_dom_sf"/>
</dbReference>